<reference evidence="2 3" key="1">
    <citation type="submission" date="2021-04" db="EMBL/GenBank/DDBJ databases">
        <authorList>
            <person name="Ivanova A."/>
        </authorList>
    </citation>
    <scope>NUCLEOTIDE SEQUENCE [LARGE SCALE GENOMIC DNA]</scope>
    <source>
        <strain evidence="2 3">G18</strain>
    </source>
</reference>
<evidence type="ECO:0000313" key="3">
    <source>
        <dbReference type="Proteomes" id="UP000676565"/>
    </source>
</evidence>
<proteinExistence type="predicted"/>
<keyword evidence="3" id="KW-1185">Reference proteome</keyword>
<evidence type="ECO:0000313" key="2">
    <source>
        <dbReference type="EMBL" id="MBP3956737.1"/>
    </source>
</evidence>
<dbReference type="PROSITE" id="PS50113">
    <property type="entry name" value="PAC"/>
    <property type="match status" value="1"/>
</dbReference>
<dbReference type="NCBIfam" id="TIGR00229">
    <property type="entry name" value="sensory_box"/>
    <property type="match status" value="1"/>
</dbReference>
<dbReference type="EMBL" id="JAGKQQ010000001">
    <property type="protein sequence ID" value="MBP3956737.1"/>
    <property type="molecule type" value="Genomic_DNA"/>
</dbReference>
<comment type="caution">
    <text evidence="2">The sequence shown here is derived from an EMBL/GenBank/DDBJ whole genome shotgun (WGS) entry which is preliminary data.</text>
</comment>
<dbReference type="Proteomes" id="UP000676565">
    <property type="component" value="Unassembled WGS sequence"/>
</dbReference>
<dbReference type="RefSeq" id="WP_210655139.1">
    <property type="nucleotide sequence ID" value="NZ_JAGKQQ010000001.1"/>
</dbReference>
<protein>
    <submittedName>
        <fullName evidence="2">PAS domain S-box protein</fullName>
    </submittedName>
</protein>
<dbReference type="InterPro" id="IPR000700">
    <property type="entry name" value="PAS-assoc_C"/>
</dbReference>
<accession>A0ABS5BSM0</accession>
<evidence type="ECO:0000259" key="1">
    <source>
        <dbReference type="PROSITE" id="PS50113"/>
    </source>
</evidence>
<name>A0ABS5BSM0_9BACT</name>
<organism evidence="2 3">
    <name type="scientific">Gemmata palustris</name>
    <dbReference type="NCBI Taxonomy" id="2822762"/>
    <lineage>
        <taxon>Bacteria</taxon>
        <taxon>Pseudomonadati</taxon>
        <taxon>Planctomycetota</taxon>
        <taxon>Planctomycetia</taxon>
        <taxon>Gemmatales</taxon>
        <taxon>Gemmataceae</taxon>
        <taxon>Gemmata</taxon>
    </lineage>
</organism>
<dbReference type="InterPro" id="IPR035965">
    <property type="entry name" value="PAS-like_dom_sf"/>
</dbReference>
<dbReference type="Gene3D" id="3.30.450.20">
    <property type="entry name" value="PAS domain"/>
    <property type="match status" value="2"/>
</dbReference>
<gene>
    <name evidence="2" type="ORF">J8F10_15805</name>
</gene>
<sequence length="103" mass="11608">MRIALEGGHFEEEGLRVKKCGSPFWARATITNVHDSMGRHIGFAYVTRDISARKQAEQVLQLRDRAIESLIQGLCITDPTRPDNPIIYVNDSFLRSPVTPART</sequence>
<dbReference type="SUPFAM" id="SSF55785">
    <property type="entry name" value="PYP-like sensor domain (PAS domain)"/>
    <property type="match status" value="1"/>
</dbReference>
<dbReference type="InterPro" id="IPR000014">
    <property type="entry name" value="PAS"/>
</dbReference>
<feature type="domain" description="PAC" evidence="1">
    <location>
        <begin position="10"/>
        <end position="62"/>
    </location>
</feature>